<gene>
    <name evidence="1" type="ORF">FTUN_6788</name>
</gene>
<accession>A0A6M5YZA1</accession>
<evidence type="ECO:0000313" key="1">
    <source>
        <dbReference type="EMBL" id="QJW99188.1"/>
    </source>
</evidence>
<reference evidence="2" key="1">
    <citation type="submission" date="2020-05" db="EMBL/GenBank/DDBJ databases">
        <title>Frigoriglobus tundricola gen. nov., sp. nov., a psychrotolerant cellulolytic planctomycete of the family Gemmataceae with two divergent copies of 16S rRNA gene.</title>
        <authorList>
            <person name="Kulichevskaya I.S."/>
            <person name="Ivanova A.A."/>
            <person name="Naumoff D.G."/>
            <person name="Beletsky A.V."/>
            <person name="Rijpstra W.I.C."/>
            <person name="Sinninghe Damste J.S."/>
            <person name="Mardanov A.V."/>
            <person name="Ravin N.V."/>
            <person name="Dedysh S.N."/>
        </authorList>
    </citation>
    <scope>NUCLEOTIDE SEQUENCE [LARGE SCALE GENOMIC DNA]</scope>
    <source>
        <strain evidence="2">PL17</strain>
    </source>
</reference>
<evidence type="ECO:0000313" key="2">
    <source>
        <dbReference type="Proteomes" id="UP000503447"/>
    </source>
</evidence>
<name>A0A6M5YZA1_9BACT</name>
<protein>
    <submittedName>
        <fullName evidence="1">Uncharacterized protein</fullName>
    </submittedName>
</protein>
<dbReference type="Proteomes" id="UP000503447">
    <property type="component" value="Chromosome"/>
</dbReference>
<dbReference type="AlphaFoldDB" id="A0A6M5YZA1"/>
<dbReference type="EMBL" id="CP053452">
    <property type="protein sequence ID" value="QJW99188.1"/>
    <property type="molecule type" value="Genomic_DNA"/>
</dbReference>
<keyword evidence="2" id="KW-1185">Reference proteome</keyword>
<dbReference type="KEGG" id="ftj:FTUN_6788"/>
<proteinExistence type="predicted"/>
<sequence length="41" mass="4608">MGGSLSVPEPFRLLRVAKRLLTRLEDSPPSPLARESKTKHH</sequence>
<organism evidence="1 2">
    <name type="scientific">Frigoriglobus tundricola</name>
    <dbReference type="NCBI Taxonomy" id="2774151"/>
    <lineage>
        <taxon>Bacteria</taxon>
        <taxon>Pseudomonadati</taxon>
        <taxon>Planctomycetota</taxon>
        <taxon>Planctomycetia</taxon>
        <taxon>Gemmatales</taxon>
        <taxon>Gemmataceae</taxon>
        <taxon>Frigoriglobus</taxon>
    </lineage>
</organism>